<feature type="chain" id="PRO_5018257206" evidence="4">
    <location>
        <begin position="20"/>
        <end position="485"/>
    </location>
</feature>
<dbReference type="RefSeq" id="XP_028465563.1">
    <property type="nucleotide sequence ID" value="XM_028613508.1"/>
</dbReference>
<protein>
    <submittedName>
        <fullName evidence="5">Peptidase S13, D-Ala-D-Ala carboxypeptidase C</fullName>
    </submittedName>
</protein>
<dbReference type="EMBL" id="ML119056">
    <property type="protein sequence ID" value="ROT37757.1"/>
    <property type="molecule type" value="Genomic_DNA"/>
</dbReference>
<keyword evidence="2" id="KW-0378">Hydrolase</keyword>
<feature type="signal peptide" evidence="4">
    <location>
        <begin position="1"/>
        <end position="19"/>
    </location>
</feature>
<evidence type="ECO:0000256" key="1">
    <source>
        <dbReference type="ARBA" id="ARBA00006096"/>
    </source>
</evidence>
<dbReference type="PANTHER" id="PTHR30023">
    <property type="entry name" value="D-ALANYL-D-ALANINE CARBOXYPEPTIDASE"/>
    <property type="match status" value="1"/>
</dbReference>
<evidence type="ECO:0000313" key="5">
    <source>
        <dbReference type="EMBL" id="ROT37757.1"/>
    </source>
</evidence>
<evidence type="ECO:0000256" key="3">
    <source>
        <dbReference type="SAM" id="MobiDB-lite"/>
    </source>
</evidence>
<organism evidence="5 6">
    <name type="scientific">Sodiomyces alkalinus (strain CBS 110278 / VKM F-3762 / F11)</name>
    <name type="common">Alkaliphilic filamentous fungus</name>
    <dbReference type="NCBI Taxonomy" id="1314773"/>
    <lineage>
        <taxon>Eukaryota</taxon>
        <taxon>Fungi</taxon>
        <taxon>Dikarya</taxon>
        <taxon>Ascomycota</taxon>
        <taxon>Pezizomycotina</taxon>
        <taxon>Sordariomycetes</taxon>
        <taxon>Hypocreomycetidae</taxon>
        <taxon>Glomerellales</taxon>
        <taxon>Plectosphaerellaceae</taxon>
        <taxon>Sodiomyces</taxon>
    </lineage>
</organism>
<reference evidence="5 6" key="1">
    <citation type="journal article" date="2018" name="Mol. Ecol.">
        <title>The obligate alkalophilic soda-lake fungus Sodiomyces alkalinus has shifted to a protein diet.</title>
        <authorList>
            <person name="Grum-Grzhimaylo A.A."/>
            <person name="Falkoski D.L."/>
            <person name="van den Heuvel J."/>
            <person name="Valero-Jimenez C.A."/>
            <person name="Min B."/>
            <person name="Choi I.G."/>
            <person name="Lipzen A."/>
            <person name="Daum C.G."/>
            <person name="Aanen D.K."/>
            <person name="Tsang A."/>
            <person name="Henrissat B."/>
            <person name="Bilanenko E.N."/>
            <person name="de Vries R.P."/>
            <person name="van Kan J.A.L."/>
            <person name="Grigoriev I.V."/>
            <person name="Debets A.J.M."/>
        </authorList>
    </citation>
    <scope>NUCLEOTIDE SEQUENCE [LARGE SCALE GENOMIC DNA]</scope>
    <source>
        <strain evidence="5 6">F11</strain>
    </source>
</reference>
<sequence>MRLYPALGPFLLLAARVAGQALDSEIENILSRPTFADATVGVKIRDLSIDEVIYTLNEDVSLTPASNQKLVTSTVALANLGPDFVYNTTVVATSAIGTDGTLDGDLWLVGSGDPSLNSSRLADIAKEIVEQTGLKKITGRVYGDGTVFDRDLLPVGVHPDDEALYYAGQVAGLNCDINVVYVTVAPGDAVGDPAKVTVNGLALEDEAYVEIRSSVDTVEAGTGQGVSFDRLSGTNTIVVVGSLSLGINPPAYLTVTIHDPTAYAAYRFALALKDAGVDVSRMPTEPKEAPDDATRTQLASSTSEPLSEILKHFLKNTDNVYGEVLLKTLGVAADPDTPGSREGGVGAVRAYLDEEAIDTSGVETVDGSGLSHSNDLTARFLDNLLLHNRRSVPEEEWDVFFDALAIGGVDGTLSGRFVETPLVGKVRAKTGTLSGASALSGYLSAEGDKEYIFCILMNGFTDATEARQAQDDIVTALYNPETCHR</sequence>
<dbReference type="InterPro" id="IPR012338">
    <property type="entry name" value="Beta-lactam/transpept-like"/>
</dbReference>
<dbReference type="STRING" id="1314773.A0A3N2PTB8"/>
<keyword evidence="5" id="KW-0645">Protease</keyword>
<keyword evidence="4" id="KW-0732">Signal</keyword>
<dbReference type="Pfam" id="PF02113">
    <property type="entry name" value="Peptidase_S13"/>
    <property type="match status" value="1"/>
</dbReference>
<dbReference type="OrthoDB" id="10253650at2759"/>
<feature type="region of interest" description="Disordered" evidence="3">
    <location>
        <begin position="281"/>
        <end position="301"/>
    </location>
</feature>
<proteinExistence type="inferred from homology"/>
<evidence type="ECO:0000256" key="2">
    <source>
        <dbReference type="ARBA" id="ARBA00022801"/>
    </source>
</evidence>
<dbReference type="Gene3D" id="3.40.710.10">
    <property type="entry name" value="DD-peptidase/beta-lactamase superfamily"/>
    <property type="match status" value="1"/>
</dbReference>
<name>A0A3N2PTB8_SODAK</name>
<comment type="similarity">
    <text evidence="1">Belongs to the peptidase S13 family.</text>
</comment>
<dbReference type="Proteomes" id="UP000272025">
    <property type="component" value="Unassembled WGS sequence"/>
</dbReference>
<accession>A0A3N2PTB8</accession>
<evidence type="ECO:0000313" key="6">
    <source>
        <dbReference type="Proteomes" id="UP000272025"/>
    </source>
</evidence>
<keyword evidence="5" id="KW-0121">Carboxypeptidase</keyword>
<dbReference type="GO" id="GO:0006508">
    <property type="term" value="P:proteolysis"/>
    <property type="evidence" value="ECO:0007669"/>
    <property type="project" value="InterPro"/>
</dbReference>
<dbReference type="InterPro" id="IPR000667">
    <property type="entry name" value="Peptidase_S13"/>
</dbReference>
<evidence type="ECO:0000256" key="4">
    <source>
        <dbReference type="SAM" id="SignalP"/>
    </source>
</evidence>
<dbReference type="AlphaFoldDB" id="A0A3N2PTB8"/>
<dbReference type="GeneID" id="39581986"/>
<feature type="compositionally biased region" description="Basic and acidic residues" evidence="3">
    <location>
        <begin position="284"/>
        <end position="294"/>
    </location>
</feature>
<dbReference type="NCBIfam" id="TIGR00666">
    <property type="entry name" value="PBP4"/>
    <property type="match status" value="1"/>
</dbReference>
<dbReference type="SUPFAM" id="SSF56601">
    <property type="entry name" value="beta-lactamase/transpeptidase-like"/>
    <property type="match status" value="1"/>
</dbReference>
<dbReference type="GO" id="GO:0000270">
    <property type="term" value="P:peptidoglycan metabolic process"/>
    <property type="evidence" value="ECO:0007669"/>
    <property type="project" value="TreeGrafter"/>
</dbReference>
<dbReference type="PANTHER" id="PTHR30023:SF0">
    <property type="entry name" value="PENICILLIN-SENSITIVE CARBOXYPEPTIDASE A"/>
    <property type="match status" value="1"/>
</dbReference>
<keyword evidence="6" id="KW-1185">Reference proteome</keyword>
<dbReference type="GO" id="GO:0004185">
    <property type="term" value="F:serine-type carboxypeptidase activity"/>
    <property type="evidence" value="ECO:0007669"/>
    <property type="project" value="InterPro"/>
</dbReference>
<dbReference type="Gene3D" id="3.50.80.20">
    <property type="entry name" value="D-Ala-D-Ala carboxypeptidase C, peptidase S13"/>
    <property type="match status" value="1"/>
</dbReference>
<gene>
    <name evidence="5" type="ORF">SODALDRAFT_350999</name>
</gene>
<dbReference type="PRINTS" id="PR00922">
    <property type="entry name" value="DADACBPTASE3"/>
</dbReference>